<keyword evidence="3" id="KW-1185">Reference proteome</keyword>
<name>A0A178MZV2_9PROT</name>
<sequence length="171" mass="19002">MSDDHGWGKGQRPVINVSWEDAQGYARWVSARSGLTCRLPSEREWEAAARAGTDTAFWWGDDPRANLANCRDCGPAPIYGSLPAGSFPANPWGLVDMNGNVWEWVQDCWSANRSGPIEQDLAACPQRVIKGGSWYYYSANARWDARAKNDGRLGSYNIGIRLVCEPPAPRR</sequence>
<dbReference type="GO" id="GO:0120147">
    <property type="term" value="F:formylglycine-generating oxidase activity"/>
    <property type="evidence" value="ECO:0007669"/>
    <property type="project" value="TreeGrafter"/>
</dbReference>
<evidence type="ECO:0000313" key="2">
    <source>
        <dbReference type="EMBL" id="OAN55388.1"/>
    </source>
</evidence>
<evidence type="ECO:0000313" key="3">
    <source>
        <dbReference type="Proteomes" id="UP000078543"/>
    </source>
</evidence>
<organism evidence="2 3">
    <name type="scientific">Magnetospirillum moscoviense</name>
    <dbReference type="NCBI Taxonomy" id="1437059"/>
    <lineage>
        <taxon>Bacteria</taxon>
        <taxon>Pseudomonadati</taxon>
        <taxon>Pseudomonadota</taxon>
        <taxon>Alphaproteobacteria</taxon>
        <taxon>Rhodospirillales</taxon>
        <taxon>Rhodospirillaceae</taxon>
        <taxon>Magnetospirillum</taxon>
    </lineage>
</organism>
<dbReference type="InterPro" id="IPR005532">
    <property type="entry name" value="SUMF_dom"/>
</dbReference>
<feature type="domain" description="Sulfatase-modifying factor enzyme-like" evidence="1">
    <location>
        <begin position="9"/>
        <end position="163"/>
    </location>
</feature>
<dbReference type="PANTHER" id="PTHR23150:SF35">
    <property type="entry name" value="BLL6746 PROTEIN"/>
    <property type="match status" value="1"/>
</dbReference>
<dbReference type="Proteomes" id="UP000078543">
    <property type="component" value="Unassembled WGS sequence"/>
</dbReference>
<proteinExistence type="predicted"/>
<comment type="caution">
    <text evidence="2">The sequence shown here is derived from an EMBL/GenBank/DDBJ whole genome shotgun (WGS) entry which is preliminary data.</text>
</comment>
<dbReference type="STRING" id="1437059.A6A05_08360"/>
<dbReference type="InterPro" id="IPR016187">
    <property type="entry name" value="CTDL_fold"/>
</dbReference>
<dbReference type="InterPro" id="IPR042095">
    <property type="entry name" value="SUMF_sf"/>
</dbReference>
<dbReference type="InterPro" id="IPR051043">
    <property type="entry name" value="Sulfatase_Mod_Factor_Kinase"/>
</dbReference>
<dbReference type="Pfam" id="PF03781">
    <property type="entry name" value="FGE-sulfatase"/>
    <property type="match status" value="1"/>
</dbReference>
<dbReference type="PANTHER" id="PTHR23150">
    <property type="entry name" value="SULFATASE MODIFYING FACTOR 1, 2"/>
    <property type="match status" value="1"/>
</dbReference>
<evidence type="ECO:0000259" key="1">
    <source>
        <dbReference type="Pfam" id="PF03781"/>
    </source>
</evidence>
<protein>
    <recommendedName>
        <fullName evidence="1">Sulfatase-modifying factor enzyme-like domain-containing protein</fullName>
    </recommendedName>
</protein>
<gene>
    <name evidence="2" type="ORF">A6A05_08360</name>
</gene>
<dbReference type="AlphaFoldDB" id="A0A178MZV2"/>
<dbReference type="Gene3D" id="3.90.1580.10">
    <property type="entry name" value="paralog of FGE (formylglycine-generating enzyme)"/>
    <property type="match status" value="1"/>
</dbReference>
<accession>A0A178MZV2</accession>
<dbReference type="EMBL" id="LWQU01000103">
    <property type="protein sequence ID" value="OAN55388.1"/>
    <property type="molecule type" value="Genomic_DNA"/>
</dbReference>
<dbReference type="SUPFAM" id="SSF56436">
    <property type="entry name" value="C-type lectin-like"/>
    <property type="match status" value="1"/>
</dbReference>
<reference evidence="2 3" key="1">
    <citation type="submission" date="2016-04" db="EMBL/GenBank/DDBJ databases">
        <title>Draft genome sequence of freshwater magnetotactic bacteria Magnetospirillum marisnigri SP-1 and Magnetospirillum moscoviense BB-1.</title>
        <authorList>
            <person name="Koziaeva V."/>
            <person name="Dziuba M.V."/>
            <person name="Ivanov T.M."/>
            <person name="Kuznetsov B."/>
            <person name="Grouzdev D.S."/>
        </authorList>
    </citation>
    <scope>NUCLEOTIDE SEQUENCE [LARGE SCALE GENOMIC DNA]</scope>
    <source>
        <strain evidence="2 3">BB-1</strain>
    </source>
</reference>